<accession>A0A1H3QU17</accession>
<dbReference type="RefSeq" id="WP_074922876.1">
    <property type="nucleotide sequence ID" value="NZ_CP141274.1"/>
</dbReference>
<protein>
    <submittedName>
        <fullName evidence="1">Major capsid protein, N4-gp56 family</fullName>
    </submittedName>
</protein>
<proteinExistence type="predicted"/>
<evidence type="ECO:0000313" key="2">
    <source>
        <dbReference type="Proteomes" id="UP000183417"/>
    </source>
</evidence>
<name>A0A1H3QU17_9BURK</name>
<dbReference type="InterPro" id="IPR025267">
    <property type="entry name" value="ORF017-like"/>
</dbReference>
<sequence length="368" mass="40250">METNFAALSPDQKLAWSRELWSAARDQMFIKKFSGKGENNVIQVVKELTKTDKGVEACVIQLVADLVGDGVRGDNEREGNEEAMKSFSQIITYDLLSHGVKNTGKLSDQRSVINFRVKGRDALAYWLANRCDQLAFLTMSGIGYEFNNDGSLRDAGSVFPSLDFAPDVRAPSSKRSLMWDGTTLDLSNTGAIASSFVPSYKMITQATAYAKEHRVKPLMAGGKPYYVMFVQPGTVAMLKQDKDYLAAVTQVAAKDGTDSPWFTGATVTIDGAVICDYNLVFNTKGAAAGQKWGAGGNVNGTRTLVCGAQALGMADLGPAEWDEKTFQYNSQVGLNIDKFIGFLKPQFYSIYDKSVEDFGLFSIDHYLP</sequence>
<dbReference type="GeneID" id="94692793"/>
<dbReference type="Proteomes" id="UP000183417">
    <property type="component" value="Unassembled WGS sequence"/>
</dbReference>
<evidence type="ECO:0000313" key="1">
    <source>
        <dbReference type="EMBL" id="SDZ16896.1"/>
    </source>
</evidence>
<reference evidence="1 2" key="1">
    <citation type="submission" date="2016-10" db="EMBL/GenBank/DDBJ databases">
        <authorList>
            <person name="de Groot N.N."/>
        </authorList>
    </citation>
    <scope>NUCLEOTIDE SEQUENCE [LARGE SCALE GENOMIC DNA]</scope>
    <source>
        <strain evidence="1 2">LMG 24775</strain>
    </source>
</reference>
<dbReference type="AlphaFoldDB" id="A0A1H3QU17"/>
<gene>
    <name evidence="1" type="ORF">SAMN05421547_113145</name>
</gene>
<dbReference type="EMBL" id="FNPE01000013">
    <property type="protein sequence ID" value="SDZ16896.1"/>
    <property type="molecule type" value="Genomic_DNA"/>
</dbReference>
<organism evidence="1 2">
    <name type="scientific">Delftia lacustris</name>
    <dbReference type="NCBI Taxonomy" id="558537"/>
    <lineage>
        <taxon>Bacteria</taxon>
        <taxon>Pseudomonadati</taxon>
        <taxon>Pseudomonadota</taxon>
        <taxon>Betaproteobacteria</taxon>
        <taxon>Burkholderiales</taxon>
        <taxon>Comamonadaceae</taxon>
        <taxon>Delftia</taxon>
    </lineage>
</organism>
<dbReference type="Pfam" id="PF13252">
    <property type="entry name" value="Phage_capsid_3"/>
    <property type="match status" value="1"/>
</dbReference>